<sequence length="114" mass="12548">MGAKRKKWDRGEEWISPAVRPYPQVPGRLPDLRGLAIDEAIVIATSAGWAVRARGPGATVFMDLIANCVDLDFDGRRRVVDVSLGRVVPYDSWFFDPDARERLRAQAGGVGPVT</sequence>
<protein>
    <submittedName>
        <fullName evidence="1">Uncharacterized protein</fullName>
    </submittedName>
</protein>
<reference evidence="2" key="1">
    <citation type="journal article" date="2019" name="Int. J. Syst. Evol. Microbiol.">
        <title>The Global Catalogue of Microorganisms (GCM) 10K type strain sequencing project: providing services to taxonomists for standard genome sequencing and annotation.</title>
        <authorList>
            <consortium name="The Broad Institute Genomics Platform"/>
            <consortium name="The Broad Institute Genome Sequencing Center for Infectious Disease"/>
            <person name="Wu L."/>
            <person name="Ma J."/>
        </authorList>
    </citation>
    <scope>NUCLEOTIDE SEQUENCE [LARGE SCALE GENOMIC DNA]</scope>
    <source>
        <strain evidence="2">JCM 18459</strain>
    </source>
</reference>
<comment type="caution">
    <text evidence="1">The sequence shown here is derived from an EMBL/GenBank/DDBJ whole genome shotgun (WGS) entry which is preliminary data.</text>
</comment>
<dbReference type="EMBL" id="BAABKG010000001">
    <property type="protein sequence ID" value="GAA5141116.1"/>
    <property type="molecule type" value="Genomic_DNA"/>
</dbReference>
<organism evidence="1 2">
    <name type="scientific">Nocardioides marinquilinus</name>
    <dbReference type="NCBI Taxonomy" id="1210400"/>
    <lineage>
        <taxon>Bacteria</taxon>
        <taxon>Bacillati</taxon>
        <taxon>Actinomycetota</taxon>
        <taxon>Actinomycetes</taxon>
        <taxon>Propionibacteriales</taxon>
        <taxon>Nocardioidaceae</taxon>
        <taxon>Nocardioides</taxon>
    </lineage>
</organism>
<accession>A0ABP9P5T8</accession>
<proteinExistence type="predicted"/>
<gene>
    <name evidence="1" type="ORF">GCM10023340_02300</name>
</gene>
<evidence type="ECO:0000313" key="1">
    <source>
        <dbReference type="EMBL" id="GAA5141116.1"/>
    </source>
</evidence>
<evidence type="ECO:0000313" key="2">
    <source>
        <dbReference type="Proteomes" id="UP001500221"/>
    </source>
</evidence>
<name>A0ABP9P5T8_9ACTN</name>
<keyword evidence="2" id="KW-1185">Reference proteome</keyword>
<dbReference type="RefSeq" id="WP_345453548.1">
    <property type="nucleotide sequence ID" value="NZ_BAABKG010000001.1"/>
</dbReference>
<dbReference type="Proteomes" id="UP001500221">
    <property type="component" value="Unassembled WGS sequence"/>
</dbReference>